<name>D8LV53_BLAHO</name>
<dbReference type="InterPro" id="IPR008942">
    <property type="entry name" value="ENTH_VHS"/>
</dbReference>
<dbReference type="Pfam" id="PF04818">
    <property type="entry name" value="CID"/>
    <property type="match status" value="1"/>
</dbReference>
<dbReference type="Gene3D" id="1.25.40.90">
    <property type="match status" value="1"/>
</dbReference>
<keyword evidence="3" id="KW-1185">Reference proteome</keyword>
<dbReference type="EMBL" id="FN668638">
    <property type="protein sequence ID" value="CBK19692.2"/>
    <property type="molecule type" value="Genomic_DNA"/>
</dbReference>
<dbReference type="OrthoDB" id="10069473at2759"/>
<evidence type="ECO:0000259" key="1">
    <source>
        <dbReference type="PROSITE" id="PS51391"/>
    </source>
</evidence>
<dbReference type="RefSeq" id="XP_012893740.1">
    <property type="nucleotide sequence ID" value="XM_013038286.1"/>
</dbReference>
<dbReference type="InterPro" id="IPR006569">
    <property type="entry name" value="CID_dom"/>
</dbReference>
<protein>
    <recommendedName>
        <fullName evidence="1">CID domain-containing protein</fullName>
    </recommendedName>
</protein>
<sequence length="168" mass="19546">MVFIVEECLQKLNSINGSTKSISDVTAWLFSNENDAAKVVQIWSDVFIRASYQTKLYLFYLANNVLVKERNSGHFKYTPEFMTLLPTMCLNSLSMVQDSQIAMKILDVLRLWKDHRTMGRSMTFQILSSIPIQILYFFSCSITQHAIPLLCRSKRPNRQSLYFSIQFH</sequence>
<reference evidence="2" key="1">
    <citation type="submission" date="2010-02" db="EMBL/GenBank/DDBJ databases">
        <title>Sequencing and annotation of the Blastocystis hominis genome.</title>
        <authorList>
            <person name="Wincker P."/>
        </authorList>
    </citation>
    <scope>NUCLEOTIDE SEQUENCE</scope>
    <source>
        <strain evidence="2">Singapore isolate B</strain>
    </source>
</reference>
<dbReference type="SMART" id="SM00582">
    <property type="entry name" value="RPR"/>
    <property type="match status" value="1"/>
</dbReference>
<evidence type="ECO:0000313" key="2">
    <source>
        <dbReference type="EMBL" id="CBK19692.2"/>
    </source>
</evidence>
<dbReference type="SUPFAM" id="SSF48464">
    <property type="entry name" value="ENTH/VHS domain"/>
    <property type="match status" value="1"/>
</dbReference>
<accession>D8LV53</accession>
<dbReference type="PROSITE" id="PS51391">
    <property type="entry name" value="CID"/>
    <property type="match status" value="1"/>
</dbReference>
<proteinExistence type="predicted"/>
<gene>
    <name evidence="2" type="ORF">GSBLH_T00006027001</name>
</gene>
<dbReference type="InParanoid" id="D8LV53"/>
<dbReference type="AlphaFoldDB" id="D8LV53"/>
<feature type="domain" description="CID" evidence="1">
    <location>
        <begin position="1"/>
        <end position="134"/>
    </location>
</feature>
<organism evidence="2">
    <name type="scientific">Blastocystis hominis</name>
    <dbReference type="NCBI Taxonomy" id="12968"/>
    <lineage>
        <taxon>Eukaryota</taxon>
        <taxon>Sar</taxon>
        <taxon>Stramenopiles</taxon>
        <taxon>Bigyra</taxon>
        <taxon>Opalozoa</taxon>
        <taxon>Opalinata</taxon>
        <taxon>Blastocystidae</taxon>
        <taxon>Blastocystis</taxon>
    </lineage>
</organism>
<dbReference type="GeneID" id="24922152"/>
<evidence type="ECO:0000313" key="3">
    <source>
        <dbReference type="Proteomes" id="UP000008312"/>
    </source>
</evidence>
<dbReference type="Proteomes" id="UP000008312">
    <property type="component" value="Unassembled WGS sequence"/>
</dbReference>